<dbReference type="InterPro" id="IPR011761">
    <property type="entry name" value="ATP-grasp"/>
</dbReference>
<dbReference type="AlphaFoldDB" id="A0A3Q8I323"/>
<keyword evidence="3" id="KW-0067">ATP-binding</keyword>
<keyword evidence="2" id="KW-0436">Ligase</keyword>
<evidence type="ECO:0000256" key="3">
    <source>
        <dbReference type="PROSITE-ProRule" id="PRU00409"/>
    </source>
</evidence>
<evidence type="ECO:0000259" key="4">
    <source>
        <dbReference type="PROSITE" id="PS50975"/>
    </source>
</evidence>
<dbReference type="GO" id="GO:0008716">
    <property type="term" value="F:D-alanine-D-alanine ligase activity"/>
    <property type="evidence" value="ECO:0007669"/>
    <property type="project" value="InterPro"/>
</dbReference>
<dbReference type="EMBL" id="MH908901">
    <property type="protein sequence ID" value="AYM53377.1"/>
    <property type="molecule type" value="Genomic_DNA"/>
</dbReference>
<name>A0A3Q8I323_9BACT</name>
<keyword evidence="3" id="KW-0547">Nucleotide-binding</keyword>
<comment type="similarity">
    <text evidence="1">Belongs to the D-alanine--D-alanine ligase family.</text>
</comment>
<protein>
    <recommendedName>
        <fullName evidence="4">ATP-grasp domain-containing protein</fullName>
    </recommendedName>
</protein>
<reference evidence="5" key="1">
    <citation type="journal article" date="2018" name="J. Ind. Microbiol. Biotechnol.">
        <title>Genome mining reveals uncommon alkylpyrones as type III PKS products from myxobacteria.</title>
        <authorList>
            <person name="Hug J.J."/>
            <person name="Panter F."/>
            <person name="Krug D."/>
            <person name="Muller R."/>
        </authorList>
    </citation>
    <scope>NUCLEOTIDE SEQUENCE</scope>
    <source>
        <strain evidence="5">MCy7152</strain>
    </source>
</reference>
<evidence type="ECO:0000313" key="5">
    <source>
        <dbReference type="EMBL" id="AYM53377.1"/>
    </source>
</evidence>
<dbReference type="PANTHER" id="PTHR23132">
    <property type="entry name" value="D-ALANINE--D-ALANINE LIGASE"/>
    <property type="match status" value="1"/>
</dbReference>
<accession>A0A3Q8I323</accession>
<evidence type="ECO:0000256" key="1">
    <source>
        <dbReference type="ARBA" id="ARBA00010871"/>
    </source>
</evidence>
<dbReference type="PROSITE" id="PS50975">
    <property type="entry name" value="ATP_GRASP"/>
    <property type="match status" value="1"/>
</dbReference>
<sequence length="343" mass="38725">MAVPNVRNKPMRLCTLYSSYEGSQSPYKDIDPAVDPSWWLPDHTWSRQPLTRANSREVLEQLAKEDFDAFINLCDGAPDEDIAGVEVIQHLERLELPFTGADSRFYAASREEHKHAWLSQGVSTPGYRFASDLATVEQAAGELRFPILVKPHSGYASVGIEQDSRVGNREALLERAGRTLSRFGGALLEEFIEGREFTVLVSEPRPGEHSPWVHPPVEIHFPEGETFKHFDLKWMNYEAMNTRPVTDEGLVERLGDLARRTFLAVNARGYCRCDIRMNDAGQLFMLDCNANPGVFYPPEQPGSADFILSLQPHGHRDFLLHIIDCARRARRKNAPALGVKEPE</sequence>
<dbReference type="InterPro" id="IPR011095">
    <property type="entry name" value="Dala_Dala_lig_C"/>
</dbReference>
<proteinExistence type="inferred from homology"/>
<feature type="domain" description="ATP-grasp" evidence="4">
    <location>
        <begin position="114"/>
        <end position="324"/>
    </location>
</feature>
<organism evidence="5">
    <name type="scientific">Cystobacter velatus</name>
    <dbReference type="NCBI Taxonomy" id="394094"/>
    <lineage>
        <taxon>Bacteria</taxon>
        <taxon>Pseudomonadati</taxon>
        <taxon>Myxococcota</taxon>
        <taxon>Myxococcia</taxon>
        <taxon>Myxococcales</taxon>
        <taxon>Cystobacterineae</taxon>
        <taxon>Archangiaceae</taxon>
        <taxon>Cystobacter</taxon>
    </lineage>
</organism>
<dbReference type="GO" id="GO:0005524">
    <property type="term" value="F:ATP binding"/>
    <property type="evidence" value="ECO:0007669"/>
    <property type="project" value="UniProtKB-UniRule"/>
</dbReference>
<dbReference type="Gene3D" id="3.30.470.20">
    <property type="entry name" value="ATP-grasp fold, B domain"/>
    <property type="match status" value="1"/>
</dbReference>
<dbReference type="GO" id="GO:0046872">
    <property type="term" value="F:metal ion binding"/>
    <property type="evidence" value="ECO:0007669"/>
    <property type="project" value="InterPro"/>
</dbReference>
<dbReference type="SUPFAM" id="SSF56059">
    <property type="entry name" value="Glutathione synthetase ATP-binding domain-like"/>
    <property type="match status" value="1"/>
</dbReference>
<dbReference type="Pfam" id="PF07478">
    <property type="entry name" value="Dala_Dala_lig_C"/>
    <property type="match status" value="1"/>
</dbReference>
<dbReference type="PANTHER" id="PTHR23132:SF23">
    <property type="entry name" value="D-ALANINE--D-ALANINE LIGASE B"/>
    <property type="match status" value="1"/>
</dbReference>
<evidence type="ECO:0000256" key="2">
    <source>
        <dbReference type="ARBA" id="ARBA00022598"/>
    </source>
</evidence>